<feature type="region of interest" description="Disordered" evidence="1">
    <location>
        <begin position="1"/>
        <end position="85"/>
    </location>
</feature>
<gene>
    <name evidence="2" type="ORF">Z519_03898</name>
</gene>
<dbReference type="AlphaFoldDB" id="A0A0D2IEV0"/>
<dbReference type="EMBL" id="KN846984">
    <property type="protein sequence ID" value="KIW95314.1"/>
    <property type="molecule type" value="Genomic_DNA"/>
</dbReference>
<sequence>MVEIPVIVTAPDCHPLADKDDDEEDIADKTPGEPEPDVSLVSHEAKPTVTSGVTTAATTTALVSEGTQTETEPVSGKETETPPHRIYSPFCPLSPARSHSGSPGPKSHFPPFPPWRELRHRLYGPHATRPGPAANEAKVEGYLSPPETEPPQCPMTPQADLYHGQSPSTFGMQFERPAKTYWRRYTKPATCAQNYEDHKHRMLMEWLERRNSV</sequence>
<dbReference type="VEuPathDB" id="FungiDB:Z519_03898"/>
<accession>A0A0D2IEV0</accession>
<dbReference type="Proteomes" id="UP000053789">
    <property type="component" value="Unassembled WGS sequence"/>
</dbReference>
<name>A0A0D2IEV0_CLAB1</name>
<dbReference type="GeneID" id="27696826"/>
<evidence type="ECO:0000313" key="2">
    <source>
        <dbReference type="EMBL" id="KIW95314.1"/>
    </source>
</evidence>
<dbReference type="OrthoDB" id="4115237at2759"/>
<evidence type="ECO:0000313" key="3">
    <source>
        <dbReference type="Proteomes" id="UP000053789"/>
    </source>
</evidence>
<protein>
    <submittedName>
        <fullName evidence="2">Uncharacterized protein</fullName>
    </submittedName>
</protein>
<evidence type="ECO:0000256" key="1">
    <source>
        <dbReference type="SAM" id="MobiDB-lite"/>
    </source>
</evidence>
<dbReference type="HOGENOM" id="CLU_1414992_0_0_1"/>
<reference evidence="2" key="1">
    <citation type="submission" date="2015-01" db="EMBL/GenBank/DDBJ databases">
        <title>The Genome Sequence of Cladophialophora bantiana CBS 173.52.</title>
        <authorList>
            <consortium name="The Broad Institute Genomics Platform"/>
            <person name="Cuomo C."/>
            <person name="de Hoog S."/>
            <person name="Gorbushina A."/>
            <person name="Stielow B."/>
            <person name="Teixiera M."/>
            <person name="Abouelleil A."/>
            <person name="Chapman S.B."/>
            <person name="Priest M."/>
            <person name="Young S.K."/>
            <person name="Wortman J."/>
            <person name="Nusbaum C."/>
            <person name="Birren B."/>
        </authorList>
    </citation>
    <scope>NUCLEOTIDE SEQUENCE [LARGE SCALE GENOMIC DNA]</scope>
    <source>
        <strain evidence="2">CBS 173.52</strain>
    </source>
</reference>
<organism evidence="2 3">
    <name type="scientific">Cladophialophora bantiana (strain ATCC 10958 / CBS 173.52 / CDC B-1940 / NIH 8579)</name>
    <name type="common">Xylohypha bantiana</name>
    <dbReference type="NCBI Taxonomy" id="1442370"/>
    <lineage>
        <taxon>Eukaryota</taxon>
        <taxon>Fungi</taxon>
        <taxon>Dikarya</taxon>
        <taxon>Ascomycota</taxon>
        <taxon>Pezizomycotina</taxon>
        <taxon>Eurotiomycetes</taxon>
        <taxon>Chaetothyriomycetidae</taxon>
        <taxon>Chaetothyriales</taxon>
        <taxon>Herpotrichiellaceae</taxon>
        <taxon>Cladophialophora</taxon>
    </lineage>
</organism>
<keyword evidence="3" id="KW-1185">Reference proteome</keyword>
<feature type="compositionally biased region" description="Low complexity" evidence="1">
    <location>
        <begin position="48"/>
        <end position="63"/>
    </location>
</feature>
<dbReference type="RefSeq" id="XP_016621983.1">
    <property type="nucleotide sequence ID" value="XM_016761645.1"/>
</dbReference>
<proteinExistence type="predicted"/>